<dbReference type="InterPro" id="IPR036483">
    <property type="entry name" value="PWI_dom_sf"/>
</dbReference>
<gene>
    <name evidence="4" type="ORF">FKW77_010015</name>
</gene>
<accession>A0A517KXH8</accession>
<evidence type="ECO:0000259" key="3">
    <source>
        <dbReference type="PROSITE" id="PS51025"/>
    </source>
</evidence>
<feature type="compositionally biased region" description="Low complexity" evidence="2">
    <location>
        <begin position="313"/>
        <end position="336"/>
    </location>
</feature>
<sequence length="392" mass="45025">MPPKFVGAGVRMSSTPQVYDIGNRDMELDPSEKKILKNTVFPPDFNKKIDIKKVNVEVIRQWYHARCAEMMGDDDIAPEFGWQILTQGSNSPNIKHFQIKMLGFLDKKAAKFSKELWALFLSAQENSNGVPPQLLEAKKEELLKQREEREKRENDNRARQIHEREREQDTDRRRRGGREERGRGRGGYRGDDRRSSYGGRNDRGFEGSHGYDGRRDARDDRANYRDMDPTRRGRDGFRAEGGRRRSLPRYSDRRSRSPPRIMDSYKPTSRRARSPSPRRRSRSHSRSRSRSRNNRRYRSRSPLRSNRNRRRQSSSSRLSATPLRSMSPPRSASRALTNSRPNSSSGPTPADSRPGSAGSLMSTTSSKLSDKGKQKLAEFAREKAARRASASA</sequence>
<dbReference type="GO" id="GO:0048024">
    <property type="term" value="P:regulation of mRNA splicing, via spliceosome"/>
    <property type="evidence" value="ECO:0007669"/>
    <property type="project" value="TreeGrafter"/>
</dbReference>
<keyword evidence="1" id="KW-0507">mRNA processing</keyword>
<dbReference type="InterPro" id="IPR052225">
    <property type="entry name" value="Ser/Arg_repetitive_matrix"/>
</dbReference>
<dbReference type="SUPFAM" id="SSF101233">
    <property type="entry name" value="PWI domain"/>
    <property type="match status" value="1"/>
</dbReference>
<feature type="compositionally biased region" description="Polar residues" evidence="2">
    <location>
        <begin position="337"/>
        <end position="347"/>
    </location>
</feature>
<dbReference type="SMART" id="SM00311">
    <property type="entry name" value="PWI"/>
    <property type="match status" value="1"/>
</dbReference>
<dbReference type="InterPro" id="IPR002483">
    <property type="entry name" value="PWI_dom"/>
</dbReference>
<protein>
    <recommendedName>
        <fullName evidence="3">PWI domain-containing protein</fullName>
    </recommendedName>
</protein>
<dbReference type="EMBL" id="CP042185">
    <property type="protein sequence ID" value="QDS68085.1"/>
    <property type="molecule type" value="Genomic_DNA"/>
</dbReference>
<keyword evidence="5" id="KW-1185">Reference proteome</keyword>
<dbReference type="Gene3D" id="1.20.1390.10">
    <property type="entry name" value="PWI domain"/>
    <property type="match status" value="1"/>
</dbReference>
<proteinExistence type="predicted"/>
<dbReference type="Proteomes" id="UP000316270">
    <property type="component" value="Chromosome 1"/>
</dbReference>
<evidence type="ECO:0000256" key="1">
    <source>
        <dbReference type="ARBA" id="ARBA00022664"/>
    </source>
</evidence>
<name>A0A517KXH8_9PEZI</name>
<reference evidence="4 5" key="1">
    <citation type="submission" date="2019-07" db="EMBL/GenBank/DDBJ databases">
        <title>Finished genome of Venturia effusa.</title>
        <authorList>
            <person name="Young C.A."/>
            <person name="Cox M.P."/>
            <person name="Ganley A.R.D."/>
            <person name="David W.J."/>
        </authorList>
    </citation>
    <scope>NUCLEOTIDE SEQUENCE [LARGE SCALE GENOMIC DNA]</scope>
    <source>
        <strain evidence="5">albino</strain>
    </source>
</reference>
<evidence type="ECO:0000256" key="2">
    <source>
        <dbReference type="SAM" id="MobiDB-lite"/>
    </source>
</evidence>
<dbReference type="PANTHER" id="PTHR23148:SF0">
    <property type="entry name" value="SERINE_ARGININE REPETITIVE MATRIX PROTEIN 1"/>
    <property type="match status" value="1"/>
</dbReference>
<dbReference type="GO" id="GO:0006397">
    <property type="term" value="P:mRNA processing"/>
    <property type="evidence" value="ECO:0007669"/>
    <property type="project" value="UniProtKB-KW"/>
</dbReference>
<evidence type="ECO:0000313" key="5">
    <source>
        <dbReference type="Proteomes" id="UP000316270"/>
    </source>
</evidence>
<dbReference type="PROSITE" id="PS51025">
    <property type="entry name" value="PWI"/>
    <property type="match status" value="1"/>
</dbReference>
<feature type="domain" description="PWI" evidence="3">
    <location>
        <begin position="38"/>
        <end position="137"/>
    </location>
</feature>
<dbReference type="STRING" id="50376.A0A517KXH8"/>
<feature type="compositionally biased region" description="Basic residues" evidence="2">
    <location>
        <begin position="268"/>
        <end position="312"/>
    </location>
</feature>
<dbReference type="GO" id="GO:0005681">
    <property type="term" value="C:spliceosomal complex"/>
    <property type="evidence" value="ECO:0007669"/>
    <property type="project" value="TreeGrafter"/>
</dbReference>
<feature type="compositionally biased region" description="Basic and acidic residues" evidence="2">
    <location>
        <begin position="368"/>
        <end position="385"/>
    </location>
</feature>
<feature type="compositionally biased region" description="Basic and acidic residues" evidence="2">
    <location>
        <begin position="146"/>
        <end position="243"/>
    </location>
</feature>
<dbReference type="GO" id="GO:0003723">
    <property type="term" value="F:RNA binding"/>
    <property type="evidence" value="ECO:0007669"/>
    <property type="project" value="TreeGrafter"/>
</dbReference>
<organism evidence="4 5">
    <name type="scientific">Venturia effusa</name>
    <dbReference type="NCBI Taxonomy" id="50376"/>
    <lineage>
        <taxon>Eukaryota</taxon>
        <taxon>Fungi</taxon>
        <taxon>Dikarya</taxon>
        <taxon>Ascomycota</taxon>
        <taxon>Pezizomycotina</taxon>
        <taxon>Dothideomycetes</taxon>
        <taxon>Pleosporomycetidae</taxon>
        <taxon>Venturiales</taxon>
        <taxon>Venturiaceae</taxon>
        <taxon>Venturia</taxon>
    </lineage>
</organism>
<evidence type="ECO:0000313" key="4">
    <source>
        <dbReference type="EMBL" id="QDS68085.1"/>
    </source>
</evidence>
<dbReference type="AlphaFoldDB" id="A0A517KXH8"/>
<dbReference type="PANTHER" id="PTHR23148">
    <property type="entry name" value="SERINE/ARGININE REGULATED NUCLEAR MATRIX PROTEIN"/>
    <property type="match status" value="1"/>
</dbReference>
<dbReference type="Pfam" id="PF01480">
    <property type="entry name" value="PWI"/>
    <property type="match status" value="1"/>
</dbReference>
<feature type="region of interest" description="Disordered" evidence="2">
    <location>
        <begin position="146"/>
        <end position="392"/>
    </location>
</feature>
<dbReference type="OrthoDB" id="163257at2759"/>